<evidence type="ECO:0000313" key="10">
    <source>
        <dbReference type="Proteomes" id="UP000076632"/>
    </source>
</evidence>
<dbReference type="EMBL" id="KV407467">
    <property type="protein sequence ID" value="KZF19220.1"/>
    <property type="molecule type" value="Genomic_DNA"/>
</dbReference>
<sequence>GPATKARFIPSDPKSTHLGVGVVHLYRDVEETPGLYDDGPPPPATKSLGAGLGAGDSKSTFDEKDCTTLCILAVPSYLSPSDFMGFVGEKTREEVSHFRMIRTERTNRYMVLMKFREARKARAWRKEWNGKAFDSMGPETCHVVFIKSIHFQTPDGSSDPVKPVAPPTPSLVELPTCPVCLERMDETTGLLTIVCQHVFHCECLHKWRGSGCPICRYTQGQGLYGADGSSSVLHKEDIVKECSVCASDTNLWICLICGNVGCGRYDEAHAFAHYTATSHSYAMDLVTQRVWDYAGDGYVHRLIHNTPDGKFVDLHSSTSLYNSDYPLDYTYSSSDNLLLSSSRADADNKLKTHLDSMGMEYTHLLTCQLESQRAYFEEKLVRAADKASHASATAESALTASSRAQADLADLQAAYDRLTTDTIPTLERDKMRAENRADKFERTARFLEKEYKEEKAINESLLERIKFMESQLSTLRGENEDLKELNRDLGFYLSAGEKL</sequence>
<feature type="non-terminal residue" evidence="9">
    <location>
        <position position="499"/>
    </location>
</feature>
<dbReference type="OMA" id="RFNSIEP"/>
<dbReference type="Proteomes" id="UP000076632">
    <property type="component" value="Unassembled WGS sequence"/>
</dbReference>
<dbReference type="InterPro" id="IPR047243">
    <property type="entry name" value="RING-H2_BRAP2"/>
</dbReference>
<evidence type="ECO:0000256" key="4">
    <source>
        <dbReference type="PROSITE-ProRule" id="PRU00502"/>
    </source>
</evidence>
<evidence type="ECO:0000256" key="5">
    <source>
        <dbReference type="SAM" id="Coils"/>
    </source>
</evidence>
<dbReference type="GO" id="GO:0005737">
    <property type="term" value="C:cytoplasm"/>
    <property type="evidence" value="ECO:0007669"/>
    <property type="project" value="TreeGrafter"/>
</dbReference>
<evidence type="ECO:0000256" key="6">
    <source>
        <dbReference type="SAM" id="MobiDB-lite"/>
    </source>
</evidence>
<dbReference type="InterPro" id="IPR013083">
    <property type="entry name" value="Znf_RING/FYVE/PHD"/>
</dbReference>
<proteinExistence type="predicted"/>
<dbReference type="GO" id="GO:0016567">
    <property type="term" value="P:protein ubiquitination"/>
    <property type="evidence" value="ECO:0007669"/>
    <property type="project" value="TreeGrafter"/>
</dbReference>
<accession>A0A164ZKS8</accession>
<dbReference type="GO" id="GO:0061630">
    <property type="term" value="F:ubiquitin protein ligase activity"/>
    <property type="evidence" value="ECO:0007669"/>
    <property type="project" value="TreeGrafter"/>
</dbReference>
<keyword evidence="3" id="KW-0862">Zinc</keyword>
<dbReference type="Pfam" id="PF07576">
    <property type="entry name" value="BRAP2"/>
    <property type="match status" value="1"/>
</dbReference>
<keyword evidence="1" id="KW-0479">Metal-binding</keyword>
<reference evidence="9 10" key="1">
    <citation type="journal article" date="2016" name="Fungal Biol.">
        <title>The genome of Xylona heveae provides a window into fungal endophytism.</title>
        <authorList>
            <person name="Gazis R."/>
            <person name="Kuo A."/>
            <person name="Riley R."/>
            <person name="LaButti K."/>
            <person name="Lipzen A."/>
            <person name="Lin J."/>
            <person name="Amirebrahimi M."/>
            <person name="Hesse C.N."/>
            <person name="Spatafora J.W."/>
            <person name="Henrissat B."/>
            <person name="Hainaut M."/>
            <person name="Grigoriev I.V."/>
            <person name="Hibbett D.S."/>
        </authorList>
    </citation>
    <scope>NUCLEOTIDE SEQUENCE [LARGE SCALE GENOMIC DNA]</scope>
    <source>
        <strain evidence="9 10">TC161</strain>
    </source>
</reference>
<dbReference type="RefSeq" id="XP_018184775.1">
    <property type="nucleotide sequence ID" value="XM_018329652.1"/>
</dbReference>
<evidence type="ECO:0000259" key="7">
    <source>
        <dbReference type="PROSITE" id="PS50089"/>
    </source>
</evidence>
<dbReference type="STRING" id="1328760.A0A164ZKS8"/>
<keyword evidence="5" id="KW-0175">Coiled coil</keyword>
<dbReference type="CDD" id="cd16457">
    <property type="entry name" value="RING-H2_BRAP2"/>
    <property type="match status" value="1"/>
</dbReference>
<feature type="domain" description="RING-type" evidence="7">
    <location>
        <begin position="177"/>
        <end position="216"/>
    </location>
</feature>
<feature type="region of interest" description="Disordered" evidence="6">
    <location>
        <begin position="31"/>
        <end position="54"/>
    </location>
</feature>
<dbReference type="GO" id="GO:0008270">
    <property type="term" value="F:zinc ion binding"/>
    <property type="evidence" value="ECO:0007669"/>
    <property type="project" value="UniProtKB-KW"/>
</dbReference>
<keyword evidence="2 4" id="KW-0863">Zinc-finger</keyword>
<dbReference type="FunCoup" id="A0A164ZKS8">
    <property type="interactions" value="723"/>
</dbReference>
<dbReference type="PROSITE" id="PS50089">
    <property type="entry name" value="ZF_RING_2"/>
    <property type="match status" value="1"/>
</dbReference>
<dbReference type="InParanoid" id="A0A164ZKS8"/>
<dbReference type="CDD" id="cd12717">
    <property type="entry name" value="RRM_ETP1"/>
    <property type="match status" value="1"/>
</dbReference>
<dbReference type="Pfam" id="PF13639">
    <property type="entry name" value="zf-RING_2"/>
    <property type="match status" value="1"/>
</dbReference>
<dbReference type="GeneID" id="28894789"/>
<evidence type="ECO:0000256" key="1">
    <source>
        <dbReference type="ARBA" id="ARBA00022723"/>
    </source>
</evidence>
<dbReference type="SMART" id="SM00290">
    <property type="entry name" value="ZnF_UBP"/>
    <property type="match status" value="1"/>
</dbReference>
<dbReference type="InterPro" id="IPR001841">
    <property type="entry name" value="Znf_RING"/>
</dbReference>
<dbReference type="InterPro" id="IPR034931">
    <property type="entry name" value="ETP1_RRM"/>
</dbReference>
<evidence type="ECO:0000256" key="3">
    <source>
        <dbReference type="ARBA" id="ARBA00022833"/>
    </source>
</evidence>
<evidence type="ECO:0000313" key="9">
    <source>
        <dbReference type="EMBL" id="KZF19220.1"/>
    </source>
</evidence>
<feature type="coiled-coil region" evidence="5">
    <location>
        <begin position="401"/>
        <end position="488"/>
    </location>
</feature>
<feature type="non-terminal residue" evidence="9">
    <location>
        <position position="1"/>
    </location>
</feature>
<dbReference type="PANTHER" id="PTHR24007:SF7">
    <property type="entry name" value="BRCA1-ASSOCIATED PROTEIN"/>
    <property type="match status" value="1"/>
</dbReference>
<dbReference type="SUPFAM" id="SSF57850">
    <property type="entry name" value="RING/U-box"/>
    <property type="match status" value="1"/>
</dbReference>
<dbReference type="Pfam" id="PF02148">
    <property type="entry name" value="zf-UBP"/>
    <property type="match status" value="1"/>
</dbReference>
<dbReference type="SMART" id="SM00184">
    <property type="entry name" value="RING"/>
    <property type="match status" value="1"/>
</dbReference>
<gene>
    <name evidence="9" type="ORF">L228DRAFT_204339</name>
</gene>
<dbReference type="Gene3D" id="3.30.40.10">
    <property type="entry name" value="Zinc/RING finger domain, C3HC4 (zinc finger)"/>
    <property type="match status" value="2"/>
</dbReference>
<feature type="domain" description="UBP-type" evidence="8">
    <location>
        <begin position="210"/>
        <end position="318"/>
    </location>
</feature>
<dbReference type="PROSITE" id="PS50271">
    <property type="entry name" value="ZF_UBP"/>
    <property type="match status" value="1"/>
</dbReference>
<keyword evidence="10" id="KW-1185">Reference proteome</keyword>
<protein>
    <submittedName>
        <fullName evidence="9">Zf-UBP-domain-containing protein</fullName>
    </submittedName>
</protein>
<dbReference type="PANTHER" id="PTHR24007">
    <property type="entry name" value="BRCA1-ASSOCIATED PROTEIN"/>
    <property type="match status" value="1"/>
</dbReference>
<name>A0A164ZKS8_XYLHT</name>
<dbReference type="AlphaFoldDB" id="A0A164ZKS8"/>
<dbReference type="GO" id="GO:0007265">
    <property type="term" value="P:Ras protein signal transduction"/>
    <property type="evidence" value="ECO:0007669"/>
    <property type="project" value="TreeGrafter"/>
</dbReference>
<dbReference type="OrthoDB" id="273556at2759"/>
<dbReference type="InterPro" id="IPR011422">
    <property type="entry name" value="BRAP2/ETP1_RRM"/>
</dbReference>
<evidence type="ECO:0000259" key="8">
    <source>
        <dbReference type="PROSITE" id="PS50271"/>
    </source>
</evidence>
<evidence type="ECO:0000256" key="2">
    <source>
        <dbReference type="ARBA" id="ARBA00022771"/>
    </source>
</evidence>
<dbReference type="InterPro" id="IPR001607">
    <property type="entry name" value="Znf_UBP"/>
</dbReference>
<organism evidence="9 10">
    <name type="scientific">Xylona heveae (strain CBS 132557 / TC161)</name>
    <dbReference type="NCBI Taxonomy" id="1328760"/>
    <lineage>
        <taxon>Eukaryota</taxon>
        <taxon>Fungi</taxon>
        <taxon>Dikarya</taxon>
        <taxon>Ascomycota</taxon>
        <taxon>Pezizomycotina</taxon>
        <taxon>Xylonomycetes</taxon>
        <taxon>Xylonales</taxon>
        <taxon>Xylonaceae</taxon>
        <taxon>Xylona</taxon>
    </lineage>
</organism>